<feature type="transmembrane region" description="Helical" evidence="8">
    <location>
        <begin position="346"/>
        <end position="372"/>
    </location>
</feature>
<evidence type="ECO:0000256" key="3">
    <source>
        <dbReference type="ARBA" id="ARBA00022448"/>
    </source>
</evidence>
<feature type="region of interest" description="Disordered" evidence="9">
    <location>
        <begin position="1"/>
        <end position="34"/>
    </location>
</feature>
<dbReference type="InterPro" id="IPR036259">
    <property type="entry name" value="MFS_trans_sf"/>
</dbReference>
<dbReference type="GO" id="GO:0005886">
    <property type="term" value="C:plasma membrane"/>
    <property type="evidence" value="ECO:0007669"/>
    <property type="project" value="UniProtKB-SubCell"/>
</dbReference>
<feature type="transmembrane region" description="Helical" evidence="8">
    <location>
        <begin position="103"/>
        <end position="124"/>
    </location>
</feature>
<evidence type="ECO:0000256" key="9">
    <source>
        <dbReference type="SAM" id="MobiDB-lite"/>
    </source>
</evidence>
<feature type="transmembrane region" description="Helical" evidence="8">
    <location>
        <begin position="411"/>
        <end position="429"/>
    </location>
</feature>
<feature type="transmembrane region" description="Helical" evidence="8">
    <location>
        <begin position="78"/>
        <end position="96"/>
    </location>
</feature>
<dbReference type="EMBL" id="SORZ01000001">
    <property type="protein sequence ID" value="TPW36058.1"/>
    <property type="molecule type" value="Genomic_DNA"/>
</dbReference>
<evidence type="ECO:0000256" key="5">
    <source>
        <dbReference type="ARBA" id="ARBA00022692"/>
    </source>
</evidence>
<dbReference type="InterPro" id="IPR005829">
    <property type="entry name" value="Sugar_transporter_CS"/>
</dbReference>
<comment type="subcellular location">
    <subcellularLocation>
        <location evidence="8">Cell inner membrane</location>
        <topology evidence="8">Multi-pass membrane protein</topology>
    </subcellularLocation>
    <subcellularLocation>
        <location evidence="1">Cell membrane</location>
        <topology evidence="1">Multi-pass membrane protein</topology>
    </subcellularLocation>
</comment>
<keyword evidence="8" id="KW-0997">Cell inner membrane</keyword>
<dbReference type="SUPFAM" id="SSF103473">
    <property type="entry name" value="MFS general substrate transporter"/>
    <property type="match status" value="1"/>
</dbReference>
<feature type="transmembrane region" description="Helical" evidence="8">
    <location>
        <begin position="193"/>
        <end position="212"/>
    </location>
</feature>
<name>A0A506URT8_9PROT</name>
<dbReference type="Gene3D" id="1.20.1720.10">
    <property type="entry name" value="Multidrug resistance protein D"/>
    <property type="match status" value="1"/>
</dbReference>
<organism evidence="11 12">
    <name type="scientific">Oecophyllibacter saccharovorans</name>
    <dbReference type="NCBI Taxonomy" id="2558360"/>
    <lineage>
        <taxon>Bacteria</taxon>
        <taxon>Pseudomonadati</taxon>
        <taxon>Pseudomonadota</taxon>
        <taxon>Alphaproteobacteria</taxon>
        <taxon>Acetobacterales</taxon>
        <taxon>Acetobacteraceae</taxon>
        <taxon>Oecophyllibacter</taxon>
    </lineage>
</organism>
<dbReference type="InterPro" id="IPR011701">
    <property type="entry name" value="MFS"/>
</dbReference>
<feature type="transmembrane region" description="Helical" evidence="8">
    <location>
        <begin position="278"/>
        <end position="299"/>
    </location>
</feature>
<proteinExistence type="inferred from homology"/>
<keyword evidence="4" id="KW-1003">Cell membrane</keyword>
<gene>
    <name evidence="11" type="ORF">E3202_03940</name>
</gene>
<protein>
    <recommendedName>
        <fullName evidence="8">Bcr/CflA family efflux transporter</fullName>
    </recommendedName>
</protein>
<keyword evidence="5 8" id="KW-0812">Transmembrane</keyword>
<dbReference type="GO" id="GO:1990961">
    <property type="term" value="P:xenobiotic detoxification by transmembrane export across the plasma membrane"/>
    <property type="evidence" value="ECO:0007669"/>
    <property type="project" value="InterPro"/>
</dbReference>
<feature type="transmembrane region" description="Helical" evidence="8">
    <location>
        <begin position="242"/>
        <end position="266"/>
    </location>
</feature>
<reference evidence="11 12" key="1">
    <citation type="submission" date="2019-03" db="EMBL/GenBank/DDBJ databases">
        <title>The complete genome sequence of Neokomagataea sp. Jb2 NBRC113641.</title>
        <authorList>
            <person name="Chua K.-O."/>
            <person name="Chan K.-G."/>
            <person name="See-Too W.-S."/>
        </authorList>
    </citation>
    <scope>NUCLEOTIDE SEQUENCE [LARGE SCALE GENOMIC DNA]</scope>
    <source>
        <strain evidence="11 12">Jb2</strain>
    </source>
</reference>
<dbReference type="InterPro" id="IPR004812">
    <property type="entry name" value="Efflux_drug-R_Bcr/CmlA"/>
</dbReference>
<dbReference type="PROSITE" id="PS50850">
    <property type="entry name" value="MFS"/>
    <property type="match status" value="1"/>
</dbReference>
<sequence length="441" mass="46207">MAERLPPEDTLSSLSVSGSADSGGPGPEKGTRKPPHWFPLLLGTLTAVGPVSTDVYLPALPMMEAQLHSPAGSGSLTMTAWVIGLALGQVCVGPLADRFGRRTPLLIGTLGYALASVGCALAQGMGVLCAFRALAAFMGAASLVVPNAIVRDTTSGNASARLMSRLIAVQGVVPIAAPALGGFALTWISWRDIFWLMAVYGLLCMVLVFLLLPETLDADHRQPVQLKRVLERYWRIFNDPTFFYSGMVWILQGFVVFTYLSAAPYLFEQVFYFTPMQYGLLFGGCAICMIGVSQINAVLVERISSQKLLRFCLLLSLGGAVTLLCLALAAAWVVHNGGQLGHGWAALLIAAMLAVLAPGGGIGPNAAAAALYHQGRNAGTAAALAGTGQYLTGALASALCAVLPVGTALPMAALFFLATLAMCYCAWKAPREAGTEGSRTP</sequence>
<keyword evidence="12" id="KW-1185">Reference proteome</keyword>
<dbReference type="InterPro" id="IPR020846">
    <property type="entry name" value="MFS_dom"/>
</dbReference>
<dbReference type="Proteomes" id="UP000315037">
    <property type="component" value="Unassembled WGS sequence"/>
</dbReference>
<dbReference type="GO" id="GO:0042910">
    <property type="term" value="F:xenobiotic transmembrane transporter activity"/>
    <property type="evidence" value="ECO:0007669"/>
    <property type="project" value="InterPro"/>
</dbReference>
<feature type="transmembrane region" description="Helical" evidence="8">
    <location>
        <begin position="130"/>
        <end position="150"/>
    </location>
</feature>
<evidence type="ECO:0000259" key="10">
    <source>
        <dbReference type="PROSITE" id="PS50850"/>
    </source>
</evidence>
<feature type="domain" description="Major facilitator superfamily (MFS) profile" evidence="10">
    <location>
        <begin position="38"/>
        <end position="430"/>
    </location>
</feature>
<evidence type="ECO:0000256" key="4">
    <source>
        <dbReference type="ARBA" id="ARBA00022475"/>
    </source>
</evidence>
<feature type="transmembrane region" description="Helical" evidence="8">
    <location>
        <begin position="37"/>
        <end position="58"/>
    </location>
</feature>
<keyword evidence="7 8" id="KW-0472">Membrane</keyword>
<dbReference type="NCBIfam" id="TIGR00710">
    <property type="entry name" value="efflux_Bcr_CflA"/>
    <property type="match status" value="1"/>
</dbReference>
<accession>A0A506URT8</accession>
<feature type="transmembrane region" description="Helical" evidence="8">
    <location>
        <begin position="162"/>
        <end position="187"/>
    </location>
</feature>
<comment type="caution">
    <text evidence="11">The sequence shown here is derived from an EMBL/GenBank/DDBJ whole genome shotgun (WGS) entry which is preliminary data.</text>
</comment>
<dbReference type="Pfam" id="PF07690">
    <property type="entry name" value="MFS_1"/>
    <property type="match status" value="1"/>
</dbReference>
<dbReference type="CDD" id="cd17320">
    <property type="entry name" value="MFS_MdfA_MDR_like"/>
    <property type="match status" value="1"/>
</dbReference>
<evidence type="ECO:0000256" key="8">
    <source>
        <dbReference type="RuleBase" id="RU365088"/>
    </source>
</evidence>
<dbReference type="PANTHER" id="PTHR23502:SF132">
    <property type="entry name" value="POLYAMINE TRANSPORTER 2-RELATED"/>
    <property type="match status" value="1"/>
</dbReference>
<dbReference type="PROSITE" id="PS00216">
    <property type="entry name" value="SUGAR_TRANSPORT_1"/>
    <property type="match status" value="1"/>
</dbReference>
<feature type="transmembrane region" description="Helical" evidence="8">
    <location>
        <begin position="311"/>
        <end position="334"/>
    </location>
</feature>
<keyword evidence="6 8" id="KW-1133">Transmembrane helix</keyword>
<evidence type="ECO:0000313" key="11">
    <source>
        <dbReference type="EMBL" id="TPW36058.1"/>
    </source>
</evidence>
<feature type="transmembrane region" description="Helical" evidence="8">
    <location>
        <begin position="384"/>
        <end position="405"/>
    </location>
</feature>
<dbReference type="PANTHER" id="PTHR23502">
    <property type="entry name" value="MAJOR FACILITATOR SUPERFAMILY"/>
    <property type="match status" value="1"/>
</dbReference>
<comment type="similarity">
    <text evidence="2 8">Belongs to the major facilitator superfamily. Bcr/CmlA family.</text>
</comment>
<evidence type="ECO:0000256" key="7">
    <source>
        <dbReference type="ARBA" id="ARBA00023136"/>
    </source>
</evidence>
<dbReference type="RefSeq" id="WP_165600408.1">
    <property type="nucleotide sequence ID" value="NZ_SORZ01000001.1"/>
</dbReference>
<keyword evidence="3 8" id="KW-0813">Transport</keyword>
<evidence type="ECO:0000256" key="6">
    <source>
        <dbReference type="ARBA" id="ARBA00022989"/>
    </source>
</evidence>
<evidence type="ECO:0000313" key="12">
    <source>
        <dbReference type="Proteomes" id="UP000315037"/>
    </source>
</evidence>
<dbReference type="AlphaFoldDB" id="A0A506URT8"/>
<evidence type="ECO:0000256" key="2">
    <source>
        <dbReference type="ARBA" id="ARBA00006236"/>
    </source>
</evidence>
<evidence type="ECO:0000256" key="1">
    <source>
        <dbReference type="ARBA" id="ARBA00004651"/>
    </source>
</evidence>